<evidence type="ECO:0000313" key="2">
    <source>
        <dbReference type="Proteomes" id="UP001233999"/>
    </source>
</evidence>
<keyword evidence="2" id="KW-1185">Reference proteome</keyword>
<dbReference type="Proteomes" id="UP001233999">
    <property type="component" value="Unassembled WGS sequence"/>
</dbReference>
<name>A0AAD8E9Z9_DIPPU</name>
<sequence length="93" mass="10949">LKLYFSLLNYQNQQEISDIGCTDHPKIGIFERLQENFRESGTLSKENRTNYTNSVYKATVLCIVRQKSRICKYSIHNGLKKIIMKLYERCPIT</sequence>
<reference evidence="1" key="2">
    <citation type="submission" date="2023-05" db="EMBL/GenBank/DDBJ databases">
        <authorList>
            <person name="Fouks B."/>
        </authorList>
    </citation>
    <scope>NUCLEOTIDE SEQUENCE</scope>
    <source>
        <strain evidence="1">Stay&amp;Tobe</strain>
        <tissue evidence="1">Testes</tissue>
    </source>
</reference>
<organism evidence="1 2">
    <name type="scientific">Diploptera punctata</name>
    <name type="common">Pacific beetle cockroach</name>
    <dbReference type="NCBI Taxonomy" id="6984"/>
    <lineage>
        <taxon>Eukaryota</taxon>
        <taxon>Metazoa</taxon>
        <taxon>Ecdysozoa</taxon>
        <taxon>Arthropoda</taxon>
        <taxon>Hexapoda</taxon>
        <taxon>Insecta</taxon>
        <taxon>Pterygota</taxon>
        <taxon>Neoptera</taxon>
        <taxon>Polyneoptera</taxon>
        <taxon>Dictyoptera</taxon>
        <taxon>Blattodea</taxon>
        <taxon>Blaberoidea</taxon>
        <taxon>Blaberidae</taxon>
        <taxon>Diplopterinae</taxon>
        <taxon>Diploptera</taxon>
    </lineage>
</organism>
<proteinExistence type="predicted"/>
<accession>A0AAD8E9Z9</accession>
<evidence type="ECO:0000313" key="1">
    <source>
        <dbReference type="EMBL" id="KAJ9582613.1"/>
    </source>
</evidence>
<feature type="non-terminal residue" evidence="1">
    <location>
        <position position="93"/>
    </location>
</feature>
<feature type="non-terminal residue" evidence="1">
    <location>
        <position position="1"/>
    </location>
</feature>
<dbReference type="AlphaFoldDB" id="A0AAD8E9Z9"/>
<reference evidence="1" key="1">
    <citation type="journal article" date="2023" name="IScience">
        <title>Live-bearing cockroach genome reveals convergent evolutionary mechanisms linked to viviparity in insects and beyond.</title>
        <authorList>
            <person name="Fouks B."/>
            <person name="Harrison M.C."/>
            <person name="Mikhailova A.A."/>
            <person name="Marchal E."/>
            <person name="English S."/>
            <person name="Carruthers M."/>
            <person name="Jennings E.C."/>
            <person name="Chiamaka E.L."/>
            <person name="Frigard R.A."/>
            <person name="Pippel M."/>
            <person name="Attardo G.M."/>
            <person name="Benoit J.B."/>
            <person name="Bornberg-Bauer E."/>
            <person name="Tobe S.S."/>
        </authorList>
    </citation>
    <scope>NUCLEOTIDE SEQUENCE</scope>
    <source>
        <strain evidence="1">Stay&amp;Tobe</strain>
    </source>
</reference>
<dbReference type="EMBL" id="JASPKZ010007785">
    <property type="protein sequence ID" value="KAJ9582613.1"/>
    <property type="molecule type" value="Genomic_DNA"/>
</dbReference>
<protein>
    <submittedName>
        <fullName evidence="1">Uncharacterized protein</fullName>
    </submittedName>
</protein>
<gene>
    <name evidence="1" type="ORF">L9F63_023043</name>
</gene>
<comment type="caution">
    <text evidence="1">The sequence shown here is derived from an EMBL/GenBank/DDBJ whole genome shotgun (WGS) entry which is preliminary data.</text>
</comment>